<proteinExistence type="predicted"/>
<dbReference type="InterPro" id="IPR016873">
    <property type="entry name" value="Caps_polysacc_synth_BcbE_prd"/>
</dbReference>
<dbReference type="EMBL" id="APOI01000030">
    <property type="protein sequence ID" value="ENU21839.1"/>
    <property type="molecule type" value="Genomic_DNA"/>
</dbReference>
<name>A0ABP2TLC0_9GAMM</name>
<dbReference type="PIRSF" id="PIRSF028162">
    <property type="entry name" value="BcbE_prd"/>
    <property type="match status" value="1"/>
</dbReference>
<dbReference type="SUPFAM" id="SSF53448">
    <property type="entry name" value="Nucleotide-diphospho-sugar transferases"/>
    <property type="match status" value="1"/>
</dbReference>
<keyword evidence="2" id="KW-1185">Reference proteome</keyword>
<dbReference type="InterPro" id="IPR029044">
    <property type="entry name" value="Nucleotide-diphossugar_trans"/>
</dbReference>
<dbReference type="CDD" id="cd04183">
    <property type="entry name" value="GT2_BcE_like"/>
    <property type="match status" value="1"/>
</dbReference>
<organism evidence="1 2">
    <name type="scientific">Acinetobacter proteolyticus</name>
    <dbReference type="NCBI Taxonomy" id="1776741"/>
    <lineage>
        <taxon>Bacteria</taxon>
        <taxon>Pseudomonadati</taxon>
        <taxon>Pseudomonadota</taxon>
        <taxon>Gammaproteobacteria</taxon>
        <taxon>Moraxellales</taxon>
        <taxon>Moraxellaceae</taxon>
        <taxon>Acinetobacter</taxon>
    </lineage>
</organism>
<dbReference type="Gene3D" id="3.90.550.10">
    <property type="entry name" value="Spore Coat Polysaccharide Biosynthesis Protein SpsA, Chain A"/>
    <property type="match status" value="1"/>
</dbReference>
<evidence type="ECO:0008006" key="3">
    <source>
        <dbReference type="Google" id="ProtNLM"/>
    </source>
</evidence>
<reference evidence="1 2" key="1">
    <citation type="submission" date="2013-02" db="EMBL/GenBank/DDBJ databases">
        <title>The Genome Sequence of Acinetobacter sp. NIPH 809.</title>
        <authorList>
            <consortium name="The Broad Institute Genome Sequencing Platform"/>
            <consortium name="The Broad Institute Genome Sequencing Center for Infectious Disease"/>
            <person name="Cerqueira G."/>
            <person name="Feldgarden M."/>
            <person name="Courvalin P."/>
            <person name="Perichon B."/>
            <person name="Grillot-Courvalin C."/>
            <person name="Clermont D."/>
            <person name="Rocha E."/>
            <person name="Yoon E.-J."/>
            <person name="Nemec A."/>
            <person name="Walker B."/>
            <person name="Young S.K."/>
            <person name="Zeng Q."/>
            <person name="Gargeya S."/>
            <person name="Fitzgerald M."/>
            <person name="Haas B."/>
            <person name="Abouelleil A."/>
            <person name="Alvarado L."/>
            <person name="Arachchi H.M."/>
            <person name="Berlin A.M."/>
            <person name="Chapman S.B."/>
            <person name="Dewar J."/>
            <person name="Goldberg J."/>
            <person name="Griggs A."/>
            <person name="Gujja S."/>
            <person name="Hansen M."/>
            <person name="Howarth C."/>
            <person name="Imamovic A."/>
            <person name="Larimer J."/>
            <person name="McCowan C."/>
            <person name="Murphy C."/>
            <person name="Neiman D."/>
            <person name="Pearson M."/>
            <person name="Priest M."/>
            <person name="Roberts A."/>
            <person name="Saif S."/>
            <person name="Shea T."/>
            <person name="Sisk P."/>
            <person name="Sykes S."/>
            <person name="Wortman J."/>
            <person name="Nusbaum C."/>
            <person name="Birren B."/>
        </authorList>
    </citation>
    <scope>NUCLEOTIDE SEQUENCE [LARGE SCALE GENOMIC DNA]</scope>
    <source>
        <strain evidence="1 2">NIPH 809</strain>
    </source>
</reference>
<dbReference type="RefSeq" id="WP_004657450.1">
    <property type="nucleotide sequence ID" value="NZ_KB849179.1"/>
</dbReference>
<comment type="caution">
    <text evidence="1">The sequence shown here is derived from an EMBL/GenBank/DDBJ whole genome shotgun (WGS) entry which is preliminary data.</text>
</comment>
<accession>A0ABP2TLC0</accession>
<sequence>MNILLLAAGQNIVDEQNEAYPLPLVEFDGTPLIQHLINACQLTMGKDIQLIIALRSSDVRYYYLDNIIHLLAPDAKILQVGNNTKGAACTALLAVPYIDNTDELLILNINELLDIDLSLPIKSFKERSLDAGVVSFNSIHPRYSYVSLKDNLVVEAAEKRPISQYATVGYYWFKNGKDFVDATKKMIRKDASLNGLFYICPVLNELVLAHKEIGIYQIDKNLYHPIKSEKQLEQLEAFIERKNS</sequence>
<gene>
    <name evidence="1" type="ORF">F993_03768</name>
</gene>
<evidence type="ECO:0000313" key="2">
    <source>
        <dbReference type="Proteomes" id="UP000013034"/>
    </source>
</evidence>
<protein>
    <recommendedName>
        <fullName evidence="3">Nucleotidyl transferase domain-containing protein</fullName>
    </recommendedName>
</protein>
<evidence type="ECO:0000313" key="1">
    <source>
        <dbReference type="EMBL" id="ENU21839.1"/>
    </source>
</evidence>
<dbReference type="Proteomes" id="UP000013034">
    <property type="component" value="Unassembled WGS sequence"/>
</dbReference>